<dbReference type="EMBL" id="BSOT01000002">
    <property type="protein sequence ID" value="GLR69280.1"/>
    <property type="molecule type" value="Genomic_DNA"/>
</dbReference>
<comment type="caution">
    <text evidence="3">The sequence shown here is derived from an EMBL/GenBank/DDBJ whole genome shotgun (WGS) entry which is preliminary data.</text>
</comment>
<feature type="chain" id="PRO_5041351188" evidence="1">
    <location>
        <begin position="22"/>
        <end position="544"/>
    </location>
</feature>
<dbReference type="InterPro" id="IPR001478">
    <property type="entry name" value="PDZ"/>
</dbReference>
<dbReference type="InterPro" id="IPR041489">
    <property type="entry name" value="PDZ_6"/>
</dbReference>
<dbReference type="PROSITE" id="PS50106">
    <property type="entry name" value="PDZ"/>
    <property type="match status" value="1"/>
</dbReference>
<evidence type="ECO:0000256" key="1">
    <source>
        <dbReference type="SAM" id="SignalP"/>
    </source>
</evidence>
<dbReference type="Gene3D" id="3.30.750.170">
    <property type="match status" value="1"/>
</dbReference>
<name>A0AA37T041_9ALTE</name>
<dbReference type="Pfam" id="PF17820">
    <property type="entry name" value="PDZ_6"/>
    <property type="match status" value="1"/>
</dbReference>
<protein>
    <submittedName>
        <fullName evidence="3">Peptidase S41</fullName>
    </submittedName>
</protein>
<dbReference type="GO" id="GO:0007165">
    <property type="term" value="P:signal transduction"/>
    <property type="evidence" value="ECO:0007669"/>
    <property type="project" value="TreeGrafter"/>
</dbReference>
<organism evidence="3 4">
    <name type="scientific">Agaribacter marinus</name>
    <dbReference type="NCBI Taxonomy" id="1431249"/>
    <lineage>
        <taxon>Bacteria</taxon>
        <taxon>Pseudomonadati</taxon>
        <taxon>Pseudomonadota</taxon>
        <taxon>Gammaproteobacteria</taxon>
        <taxon>Alteromonadales</taxon>
        <taxon>Alteromonadaceae</taxon>
        <taxon>Agaribacter</taxon>
    </lineage>
</organism>
<sequence length="544" mass="59771">MKTVPLLASTILFTLFISACGGGGGSAPRPSPVNPTPKPPAESRWTAGVFPDESEFKDKCAVVRTTNDIDGNPYPDTLGTSFDEKMWLRSWSNNTYLWYDEIRDRNPDDFARTLDYFDILVTEQRTASGAQKDNFHFAQPTEEFESFSETGSSSGYGINWAFISSTPPRNLTISTIEADSPSSEQGLQRGDRLISINGIDFVDSSVDSDVDAINAALRPSEDAVETEFVFERVDGSEINVTLTSGTFSTSFVNNAKVIDTNAGRVGYVRFDGFQRPGQTPLINTFQQFIDENVTELVLDIRYNGGGLVAMSAQLGYMIAGPNQTNNRNFETFQFNDKHPTIDPLTGDVIRPVPFFDREIDWESGRFTNNTLPNLGLTRVYVITTEDTCSASESLINGLRGIDVEVVQIGGTTCGKPFGFQATDNCGTTYFTIQFQGVNDKGFGEFSDGFKPLSNPQFDDELPGCEVNDDFTKSLGDENEGMLSAALFKLNNGTCPTATNATTTAHASKKSSSTNSKGDIFDTRYRSFLLENSIYTELETLDSQQ</sequence>
<dbReference type="InterPro" id="IPR036034">
    <property type="entry name" value="PDZ_sf"/>
</dbReference>
<dbReference type="SUPFAM" id="SSF52096">
    <property type="entry name" value="ClpP/crotonase"/>
    <property type="match status" value="1"/>
</dbReference>
<evidence type="ECO:0000259" key="2">
    <source>
        <dbReference type="PROSITE" id="PS50106"/>
    </source>
</evidence>
<dbReference type="RefSeq" id="WP_284215612.1">
    <property type="nucleotide sequence ID" value="NZ_BSOT01000002.1"/>
</dbReference>
<dbReference type="SUPFAM" id="SSF50156">
    <property type="entry name" value="PDZ domain-like"/>
    <property type="match status" value="1"/>
</dbReference>
<dbReference type="PROSITE" id="PS51257">
    <property type="entry name" value="PROKAR_LIPOPROTEIN"/>
    <property type="match status" value="1"/>
</dbReference>
<dbReference type="InterPro" id="IPR029045">
    <property type="entry name" value="ClpP/crotonase-like_dom_sf"/>
</dbReference>
<keyword evidence="1" id="KW-0732">Signal</keyword>
<dbReference type="InterPro" id="IPR005151">
    <property type="entry name" value="Tail-specific_protease"/>
</dbReference>
<dbReference type="SMART" id="SM00228">
    <property type="entry name" value="PDZ"/>
    <property type="match status" value="1"/>
</dbReference>
<dbReference type="AlphaFoldDB" id="A0AA37T041"/>
<evidence type="ECO:0000313" key="3">
    <source>
        <dbReference type="EMBL" id="GLR69280.1"/>
    </source>
</evidence>
<keyword evidence="4" id="KW-1185">Reference proteome</keyword>
<feature type="domain" description="PDZ" evidence="2">
    <location>
        <begin position="148"/>
        <end position="216"/>
    </location>
</feature>
<proteinExistence type="predicted"/>
<dbReference type="GO" id="GO:0004175">
    <property type="term" value="F:endopeptidase activity"/>
    <property type="evidence" value="ECO:0007669"/>
    <property type="project" value="TreeGrafter"/>
</dbReference>
<dbReference type="Proteomes" id="UP001156601">
    <property type="component" value="Unassembled WGS sequence"/>
</dbReference>
<dbReference type="GO" id="GO:0030288">
    <property type="term" value="C:outer membrane-bounded periplasmic space"/>
    <property type="evidence" value="ECO:0007669"/>
    <property type="project" value="TreeGrafter"/>
</dbReference>
<accession>A0AA37T041</accession>
<dbReference type="GO" id="GO:0006508">
    <property type="term" value="P:proteolysis"/>
    <property type="evidence" value="ECO:0007669"/>
    <property type="project" value="InterPro"/>
</dbReference>
<dbReference type="Gene3D" id="2.30.42.10">
    <property type="match status" value="1"/>
</dbReference>
<dbReference type="PANTHER" id="PTHR32060">
    <property type="entry name" value="TAIL-SPECIFIC PROTEASE"/>
    <property type="match status" value="1"/>
</dbReference>
<feature type="signal peptide" evidence="1">
    <location>
        <begin position="1"/>
        <end position="21"/>
    </location>
</feature>
<dbReference type="Pfam" id="PF03572">
    <property type="entry name" value="Peptidase_S41"/>
    <property type="match status" value="1"/>
</dbReference>
<reference evidence="3" key="1">
    <citation type="journal article" date="2014" name="Int. J. Syst. Evol. Microbiol.">
        <title>Complete genome sequence of Corynebacterium casei LMG S-19264T (=DSM 44701T), isolated from a smear-ripened cheese.</title>
        <authorList>
            <consortium name="US DOE Joint Genome Institute (JGI-PGF)"/>
            <person name="Walter F."/>
            <person name="Albersmeier A."/>
            <person name="Kalinowski J."/>
            <person name="Ruckert C."/>
        </authorList>
    </citation>
    <scope>NUCLEOTIDE SEQUENCE</scope>
    <source>
        <strain evidence="3">NBRC 110023</strain>
    </source>
</reference>
<reference evidence="3" key="2">
    <citation type="submission" date="2023-01" db="EMBL/GenBank/DDBJ databases">
        <title>Draft genome sequence of Agaribacter marinus strain NBRC 110023.</title>
        <authorList>
            <person name="Sun Q."/>
            <person name="Mori K."/>
        </authorList>
    </citation>
    <scope>NUCLEOTIDE SEQUENCE</scope>
    <source>
        <strain evidence="3">NBRC 110023</strain>
    </source>
</reference>
<dbReference type="Gene3D" id="3.90.226.10">
    <property type="entry name" value="2-enoyl-CoA Hydratase, Chain A, domain 1"/>
    <property type="match status" value="1"/>
</dbReference>
<gene>
    <name evidence="3" type="ORF">GCM10007852_01880</name>
</gene>
<dbReference type="PANTHER" id="PTHR32060:SF30">
    <property type="entry name" value="CARBOXY-TERMINAL PROCESSING PROTEASE CTPA"/>
    <property type="match status" value="1"/>
</dbReference>
<dbReference type="GO" id="GO:0008236">
    <property type="term" value="F:serine-type peptidase activity"/>
    <property type="evidence" value="ECO:0007669"/>
    <property type="project" value="InterPro"/>
</dbReference>
<evidence type="ECO:0000313" key="4">
    <source>
        <dbReference type="Proteomes" id="UP001156601"/>
    </source>
</evidence>